<protein>
    <submittedName>
        <fullName evidence="2">Uncharacterized protein</fullName>
    </submittedName>
</protein>
<proteinExistence type="predicted"/>
<reference evidence="2 3" key="1">
    <citation type="submission" date="2022-08" db="EMBL/GenBank/DDBJ databases">
        <title>Reclassification of Massilia species as members of the genera Telluria, Duganella, Pseudoduganella, Mokoshia gen. nov. and Zemynaea gen. nov. using orthogonal and non-orthogonal genome-based approaches.</title>
        <authorList>
            <person name="Bowman J.P."/>
        </authorList>
    </citation>
    <scope>NUCLEOTIDE SEQUENCE [LARGE SCALE GENOMIC DNA]</scope>
    <source>
        <strain evidence="2 3">JCM 31316</strain>
    </source>
</reference>
<evidence type="ECO:0000313" key="2">
    <source>
        <dbReference type="EMBL" id="MCS0582118.1"/>
    </source>
</evidence>
<keyword evidence="3" id="KW-1185">Reference proteome</keyword>
<comment type="caution">
    <text evidence="2">The sequence shown here is derived from an EMBL/GenBank/DDBJ whole genome shotgun (WGS) entry which is preliminary data.</text>
</comment>
<feature type="region of interest" description="Disordered" evidence="1">
    <location>
        <begin position="1"/>
        <end position="21"/>
    </location>
</feature>
<dbReference type="EMBL" id="JANUGW010000006">
    <property type="protein sequence ID" value="MCS0582118.1"/>
    <property type="molecule type" value="Genomic_DNA"/>
</dbReference>
<evidence type="ECO:0000256" key="1">
    <source>
        <dbReference type="SAM" id="MobiDB-lite"/>
    </source>
</evidence>
<gene>
    <name evidence="2" type="ORF">NX784_10995</name>
</gene>
<evidence type="ECO:0000313" key="3">
    <source>
        <dbReference type="Proteomes" id="UP001204151"/>
    </source>
</evidence>
<dbReference type="RefSeq" id="WP_258816687.1">
    <property type="nucleotide sequence ID" value="NZ_JANUGW010000006.1"/>
</dbReference>
<dbReference type="Proteomes" id="UP001204151">
    <property type="component" value="Unassembled WGS sequence"/>
</dbReference>
<sequence>MSTKFLREHADSLSEHAKQTAERARANPDDFLLQLAAKNQDQFAQSVKHELLIEEAAEAGELVDLRLIGPRANGSISLDWFIAAMEPLSKAWKLAAHRLRYGNEAGRGVGQDVVSALNLKLAGLSYGSTRIFVTGNALPDLTGESLLQATLTQTFRLLNSHQDEFYDAVDAVGGKSAHQLSEFMRVLDGAGLAAQFTWQSSRGRQFWEGCPDEITRIRSLLDTIREPERYEEILLGSVASITDTGRLDIRTDDGKISIRFPLSLTDQVQRLTITSMARIKVETAKYWDSVARKDIYKRQLIAVE</sequence>
<accession>A0ABT1ZQB7</accession>
<organism evidence="2 3">
    <name type="scientific">Massilia pinisoli</name>
    <dbReference type="NCBI Taxonomy" id="1772194"/>
    <lineage>
        <taxon>Bacteria</taxon>
        <taxon>Pseudomonadati</taxon>
        <taxon>Pseudomonadota</taxon>
        <taxon>Betaproteobacteria</taxon>
        <taxon>Burkholderiales</taxon>
        <taxon>Oxalobacteraceae</taxon>
        <taxon>Telluria group</taxon>
        <taxon>Massilia</taxon>
    </lineage>
</organism>
<name>A0ABT1ZQB7_9BURK</name>